<evidence type="ECO:0000256" key="4">
    <source>
        <dbReference type="ARBA" id="ARBA00022801"/>
    </source>
</evidence>
<dbReference type="GO" id="GO:0016798">
    <property type="term" value="F:hydrolase activity, acting on glycosyl bonds"/>
    <property type="evidence" value="ECO:0007669"/>
    <property type="project" value="UniProtKB-KW"/>
</dbReference>
<comment type="subcellular location">
    <subcellularLocation>
        <location evidence="1">Secreted</location>
    </subcellularLocation>
</comment>
<dbReference type="InterPro" id="IPR011001">
    <property type="entry name" value="Saposin-like"/>
</dbReference>
<dbReference type="GO" id="GO:0046513">
    <property type="term" value="P:ceramide biosynthetic process"/>
    <property type="evidence" value="ECO:0007669"/>
    <property type="project" value="UniProtKB-ARBA"/>
</dbReference>
<dbReference type="Gene3D" id="3.60.21.10">
    <property type="match status" value="1"/>
</dbReference>
<comment type="caution">
    <text evidence="10">The sequence shown here is derived from an EMBL/GenBank/DDBJ whole genome shotgun (WGS) entry which is preliminary data.</text>
</comment>
<dbReference type="Pfam" id="PF19272">
    <property type="entry name" value="ASMase_C"/>
    <property type="match status" value="1"/>
</dbReference>
<dbReference type="Proteomes" id="UP001295684">
    <property type="component" value="Unassembled WGS sequence"/>
</dbReference>
<dbReference type="SUPFAM" id="SSF56300">
    <property type="entry name" value="Metallo-dependent phosphatases"/>
    <property type="match status" value="1"/>
</dbReference>
<dbReference type="InterPro" id="IPR008139">
    <property type="entry name" value="SaposinB_dom"/>
</dbReference>
<feature type="domain" description="Saposin B-type" evidence="9">
    <location>
        <begin position="36"/>
        <end position="118"/>
    </location>
</feature>
<dbReference type="PROSITE" id="PS50015">
    <property type="entry name" value="SAP_B"/>
    <property type="match status" value="1"/>
</dbReference>
<keyword evidence="4" id="KW-0378">Hydrolase</keyword>
<gene>
    <name evidence="10" type="ORF">ECRASSUSDP1_LOCUS4153</name>
</gene>
<dbReference type="SUPFAM" id="SSF47862">
    <property type="entry name" value="Saposin"/>
    <property type="match status" value="1"/>
</dbReference>
<accession>A0AAD1U7L7</accession>
<dbReference type="GO" id="GO:0016020">
    <property type="term" value="C:membrane"/>
    <property type="evidence" value="ECO:0007669"/>
    <property type="project" value="GOC"/>
</dbReference>
<evidence type="ECO:0000259" key="9">
    <source>
        <dbReference type="PROSITE" id="PS50015"/>
    </source>
</evidence>
<evidence type="ECO:0000256" key="8">
    <source>
        <dbReference type="SAM" id="SignalP"/>
    </source>
</evidence>
<evidence type="ECO:0000256" key="5">
    <source>
        <dbReference type="ARBA" id="ARBA00023157"/>
    </source>
</evidence>
<dbReference type="PANTHER" id="PTHR10340:SF57">
    <property type="entry name" value="METALLOPHOS DOMAIN-CONTAINING PROTEIN"/>
    <property type="match status" value="1"/>
</dbReference>
<organism evidence="10 11">
    <name type="scientific">Euplotes crassus</name>
    <dbReference type="NCBI Taxonomy" id="5936"/>
    <lineage>
        <taxon>Eukaryota</taxon>
        <taxon>Sar</taxon>
        <taxon>Alveolata</taxon>
        <taxon>Ciliophora</taxon>
        <taxon>Intramacronucleata</taxon>
        <taxon>Spirotrichea</taxon>
        <taxon>Hypotrichia</taxon>
        <taxon>Euplotida</taxon>
        <taxon>Euplotidae</taxon>
        <taxon>Moneuplotes</taxon>
    </lineage>
</organism>
<evidence type="ECO:0000256" key="2">
    <source>
        <dbReference type="ARBA" id="ARBA00008234"/>
    </source>
</evidence>
<keyword evidence="3" id="KW-0964">Secreted</keyword>
<dbReference type="AlphaFoldDB" id="A0AAD1U7L7"/>
<protein>
    <recommendedName>
        <fullName evidence="9">Saposin B-type domain-containing protein</fullName>
    </recommendedName>
</protein>
<dbReference type="Pfam" id="PF00149">
    <property type="entry name" value="Metallophos"/>
    <property type="match status" value="1"/>
</dbReference>
<dbReference type="EMBL" id="CAMPGE010003981">
    <property type="protein sequence ID" value="CAI2362825.1"/>
    <property type="molecule type" value="Genomic_DNA"/>
</dbReference>
<dbReference type="PANTHER" id="PTHR10340">
    <property type="entry name" value="SPHINGOMYELIN PHOSPHODIESTERASE"/>
    <property type="match status" value="1"/>
</dbReference>
<dbReference type="InterPro" id="IPR045473">
    <property type="entry name" value="ASM_C"/>
</dbReference>
<evidence type="ECO:0000256" key="1">
    <source>
        <dbReference type="ARBA" id="ARBA00004613"/>
    </source>
</evidence>
<evidence type="ECO:0000256" key="7">
    <source>
        <dbReference type="ARBA" id="ARBA00023295"/>
    </source>
</evidence>
<comment type="similarity">
    <text evidence="2">Belongs to the acid sphingomyelinase family.</text>
</comment>
<proteinExistence type="inferred from homology"/>
<evidence type="ECO:0000256" key="3">
    <source>
        <dbReference type="ARBA" id="ARBA00022525"/>
    </source>
</evidence>
<evidence type="ECO:0000256" key="6">
    <source>
        <dbReference type="ARBA" id="ARBA00023180"/>
    </source>
</evidence>
<keyword evidence="5" id="KW-1015">Disulfide bond</keyword>
<keyword evidence="7" id="KW-0326">Glycosidase</keyword>
<evidence type="ECO:0000313" key="10">
    <source>
        <dbReference type="EMBL" id="CAI2362825.1"/>
    </source>
</evidence>
<sequence length="606" mass="69635">MKFAIFLLIIAILVRGCQGYNPQKDSYYGIVMDKLQGAACTTCKMTMSATTNLSMNSLSIKLLKDSLYLMCSMTNLNSVECSGILEAYIEMFFEYIQRKVATSDYLCEVAFEVCNPNTYSVLKIEDYADRVLGESYFTNDYIDMLYDEIEEAHSLGKERETMLIYQFTDIHLTLDYAEGYSNVCDEISCCKVSSGVPSDPHHRAGKWGDYNCDANPRILDQIKYSVAEIGEPDMILWTGDSNDHTLSDHERDTTEASKYVTKFLLKTFPDTVLFPIHGNHEFNPSNLQNMSLSGSDPIIETLADSWESWMIPKVQEEFKNQSFYSYRADEHPMADEEFKRKMNKTRIIAWNAENCYLFNFYLLDEDDDPGHEIEWLEKTLHQMEQNGEVAIIIGHISPGRPDCLNPVSSRIRVIHERYQHIIRLNIYGHTHHEELEVVRSYKDSIPIGVNFVSPSFSTFKGNNPAFRVFEIDVKTKLPVKIDTYAFDLEKANKNDKYAKFEKIHEMTEEYGLRDLRPSEFLKLATKLGTSEELAIKYLKNFSAQGRDADEITSCNESCRRILSCDTSYSTFLESVDCYGPYDVDLKSTVSYLSEVIYGEWVSKSNN</sequence>
<dbReference type="InterPro" id="IPR004843">
    <property type="entry name" value="Calcineurin-like_PHP"/>
</dbReference>
<reference evidence="10" key="1">
    <citation type="submission" date="2023-07" db="EMBL/GenBank/DDBJ databases">
        <authorList>
            <consortium name="AG Swart"/>
            <person name="Singh M."/>
            <person name="Singh A."/>
            <person name="Seah K."/>
            <person name="Emmerich C."/>
        </authorList>
    </citation>
    <scope>NUCLEOTIDE SEQUENCE</scope>
    <source>
        <strain evidence="10">DP1</strain>
    </source>
</reference>
<keyword evidence="8" id="KW-0732">Signal</keyword>
<keyword evidence="6" id="KW-0325">Glycoprotein</keyword>
<dbReference type="GO" id="GO:0005576">
    <property type="term" value="C:extracellular region"/>
    <property type="evidence" value="ECO:0007669"/>
    <property type="project" value="UniProtKB-SubCell"/>
</dbReference>
<name>A0AAD1U7L7_EUPCR</name>
<evidence type="ECO:0000313" key="11">
    <source>
        <dbReference type="Proteomes" id="UP001295684"/>
    </source>
</evidence>
<feature type="chain" id="PRO_5042093888" description="Saposin B-type domain-containing protein" evidence="8">
    <location>
        <begin position="20"/>
        <end position="606"/>
    </location>
</feature>
<feature type="signal peptide" evidence="8">
    <location>
        <begin position="1"/>
        <end position="19"/>
    </location>
</feature>
<dbReference type="InterPro" id="IPR029052">
    <property type="entry name" value="Metallo-depent_PP-like"/>
</dbReference>
<keyword evidence="11" id="KW-1185">Reference proteome</keyword>